<evidence type="ECO:0000256" key="1">
    <source>
        <dbReference type="SAM" id="MobiDB-lite"/>
    </source>
</evidence>
<evidence type="ECO:0000313" key="4">
    <source>
        <dbReference type="EMBL" id="WOK91553.1"/>
    </source>
</evidence>
<dbReference type="Pfam" id="PF23197">
    <property type="entry name" value="IG_AIR9"/>
    <property type="match status" value="1"/>
</dbReference>
<dbReference type="GO" id="GO:0005886">
    <property type="term" value="C:plasma membrane"/>
    <property type="evidence" value="ECO:0007669"/>
    <property type="project" value="TreeGrafter"/>
</dbReference>
<dbReference type="Pfam" id="PF23080">
    <property type="entry name" value="DUF7046"/>
    <property type="match status" value="1"/>
</dbReference>
<dbReference type="Proteomes" id="UP001327560">
    <property type="component" value="Chromosome 1"/>
</dbReference>
<feature type="region of interest" description="Disordered" evidence="1">
    <location>
        <begin position="1"/>
        <end position="20"/>
    </location>
</feature>
<evidence type="ECO:0000313" key="5">
    <source>
        <dbReference type="Proteomes" id="UP001327560"/>
    </source>
</evidence>
<evidence type="ECO:0000259" key="2">
    <source>
        <dbReference type="Pfam" id="PF23080"/>
    </source>
</evidence>
<keyword evidence="5" id="KW-1185">Reference proteome</keyword>
<accession>A0AAQ3PWW1</accession>
<name>A0AAQ3PWW1_9LILI</name>
<proteinExistence type="predicted"/>
<dbReference type="InterPro" id="IPR055474">
    <property type="entry name" value="DUF7046"/>
</dbReference>
<sequence>MESPDPYDSDSGGSELSDSFGERQLTAAEAETELVPAMEGLCITGEARPGCLLKVEGCPVGGTVRCDFAWVRCFDGGFSSYIEGENKSTYLVTADDVDSFLAIEAIPIGEDKTMGEMIRKYANERRKILCDFEMYGQIEQAYFVGHASFNVSMLVGSYSGWKMAKLELQRNGFCITGSSSIVISDKFSPSITVKIPCGTSTGFLIQLENESIQLSAEASLLRDIIVLTMRLFITRAAEKDSPPAAKKRRKRFLFF</sequence>
<dbReference type="AlphaFoldDB" id="A0AAQ3PWW1"/>
<reference evidence="4 5" key="1">
    <citation type="submission" date="2023-10" db="EMBL/GenBank/DDBJ databases">
        <title>Chromosome-scale genome assembly provides insights into flower coloration mechanisms of Canna indica.</title>
        <authorList>
            <person name="Li C."/>
        </authorList>
    </citation>
    <scope>NUCLEOTIDE SEQUENCE [LARGE SCALE GENOMIC DNA]</scope>
    <source>
        <tissue evidence="4">Flower</tissue>
    </source>
</reference>
<feature type="domain" description="DUF7046" evidence="2">
    <location>
        <begin position="161"/>
        <end position="240"/>
    </location>
</feature>
<dbReference type="EMBL" id="CP136890">
    <property type="protein sequence ID" value="WOK91553.1"/>
    <property type="molecule type" value="Genomic_DNA"/>
</dbReference>
<dbReference type="PANTHER" id="PTHR31149">
    <property type="entry name" value="EXPRESSED PROTEIN"/>
    <property type="match status" value="1"/>
</dbReference>
<feature type="compositionally biased region" description="Low complexity" evidence="1">
    <location>
        <begin position="9"/>
        <end position="19"/>
    </location>
</feature>
<feature type="domain" description="AIR9-like A9" evidence="3">
    <location>
        <begin position="40"/>
        <end position="117"/>
    </location>
</feature>
<organism evidence="4 5">
    <name type="scientific">Canna indica</name>
    <name type="common">Indian-shot</name>
    <dbReference type="NCBI Taxonomy" id="4628"/>
    <lineage>
        <taxon>Eukaryota</taxon>
        <taxon>Viridiplantae</taxon>
        <taxon>Streptophyta</taxon>
        <taxon>Embryophyta</taxon>
        <taxon>Tracheophyta</taxon>
        <taxon>Spermatophyta</taxon>
        <taxon>Magnoliopsida</taxon>
        <taxon>Liliopsida</taxon>
        <taxon>Zingiberales</taxon>
        <taxon>Cannaceae</taxon>
        <taxon>Canna</taxon>
    </lineage>
</organism>
<protein>
    <submittedName>
        <fullName evidence="4">Uncharacterized protein</fullName>
    </submittedName>
</protein>
<dbReference type="InterPro" id="IPR056284">
    <property type="entry name" value="AIR9-like_A9"/>
</dbReference>
<gene>
    <name evidence="4" type="ORF">Cni_G00244</name>
</gene>
<evidence type="ECO:0000259" key="3">
    <source>
        <dbReference type="Pfam" id="PF23197"/>
    </source>
</evidence>
<dbReference type="PANTHER" id="PTHR31149:SF10">
    <property type="entry name" value="OS05G0100900 PROTEIN"/>
    <property type="match status" value="1"/>
</dbReference>
<dbReference type="Gene3D" id="2.60.40.2700">
    <property type="match status" value="1"/>
</dbReference>